<sequence length="30" mass="3430">MWEHPAHCGDTIPGWWSQLLPHGSCPEFLP</sequence>
<keyword evidence="2" id="KW-1185">Reference proteome</keyword>
<organism evidence="1 2">
    <name type="scientific">Trichinella nativa</name>
    <dbReference type="NCBI Taxonomy" id="6335"/>
    <lineage>
        <taxon>Eukaryota</taxon>
        <taxon>Metazoa</taxon>
        <taxon>Ecdysozoa</taxon>
        <taxon>Nematoda</taxon>
        <taxon>Enoplea</taxon>
        <taxon>Dorylaimia</taxon>
        <taxon>Trichinellida</taxon>
        <taxon>Trichinellidae</taxon>
        <taxon>Trichinella</taxon>
    </lineage>
</organism>
<reference evidence="1 2" key="1">
    <citation type="submission" date="2015-05" db="EMBL/GenBank/DDBJ databases">
        <title>Evolution of Trichinella species and genotypes.</title>
        <authorList>
            <person name="Korhonen P.K."/>
            <person name="Edoardo P."/>
            <person name="Giuseppe L.R."/>
            <person name="Gasser R.B."/>
        </authorList>
    </citation>
    <scope>NUCLEOTIDE SEQUENCE [LARGE SCALE GENOMIC DNA]</scope>
    <source>
        <strain evidence="1">ISS10</strain>
    </source>
</reference>
<evidence type="ECO:0000313" key="1">
    <source>
        <dbReference type="EMBL" id="KRZ30784.1"/>
    </source>
</evidence>
<name>A0A0V1J752_9BILA</name>
<proteinExistence type="predicted"/>
<comment type="caution">
    <text evidence="1">The sequence shown here is derived from an EMBL/GenBank/DDBJ whole genome shotgun (WGS) entry which is preliminary data.</text>
</comment>
<dbReference type="EMBL" id="JYDW01004019">
    <property type="protein sequence ID" value="KRZ30784.1"/>
    <property type="molecule type" value="Genomic_DNA"/>
</dbReference>
<dbReference type="Proteomes" id="UP000054721">
    <property type="component" value="Unassembled WGS sequence"/>
</dbReference>
<evidence type="ECO:0000313" key="2">
    <source>
        <dbReference type="Proteomes" id="UP000054721"/>
    </source>
</evidence>
<dbReference type="AlphaFoldDB" id="A0A0V1J752"/>
<protein>
    <submittedName>
        <fullName evidence="1">Uncharacterized protein</fullName>
    </submittedName>
</protein>
<accession>A0A0V1J752</accession>
<gene>
    <name evidence="1" type="ORF">T02_6045</name>
</gene>